<feature type="transmembrane region" description="Helical" evidence="1">
    <location>
        <begin position="38"/>
        <end position="62"/>
    </location>
</feature>
<protein>
    <submittedName>
        <fullName evidence="2">Uncharacterized protein</fullName>
    </submittedName>
</protein>
<dbReference type="Proteomes" id="UP001500298">
    <property type="component" value="Unassembled WGS sequence"/>
</dbReference>
<evidence type="ECO:0000313" key="2">
    <source>
        <dbReference type="EMBL" id="GAA4822548.1"/>
    </source>
</evidence>
<proteinExistence type="predicted"/>
<accession>A0ABP9CY77</accession>
<feature type="transmembrane region" description="Helical" evidence="1">
    <location>
        <begin position="83"/>
        <end position="101"/>
    </location>
</feature>
<name>A0ABP9CY77_9BACT</name>
<organism evidence="2 3">
    <name type="scientific">Algivirga pacifica</name>
    <dbReference type="NCBI Taxonomy" id="1162670"/>
    <lineage>
        <taxon>Bacteria</taxon>
        <taxon>Pseudomonadati</taxon>
        <taxon>Bacteroidota</taxon>
        <taxon>Cytophagia</taxon>
        <taxon>Cytophagales</taxon>
        <taxon>Flammeovirgaceae</taxon>
        <taxon>Algivirga</taxon>
    </lineage>
</organism>
<keyword evidence="1" id="KW-1133">Transmembrane helix</keyword>
<reference evidence="3" key="1">
    <citation type="journal article" date="2019" name="Int. J. Syst. Evol. Microbiol.">
        <title>The Global Catalogue of Microorganisms (GCM) 10K type strain sequencing project: providing services to taxonomists for standard genome sequencing and annotation.</title>
        <authorList>
            <consortium name="The Broad Institute Genomics Platform"/>
            <consortium name="The Broad Institute Genome Sequencing Center for Infectious Disease"/>
            <person name="Wu L."/>
            <person name="Ma J."/>
        </authorList>
    </citation>
    <scope>NUCLEOTIDE SEQUENCE [LARGE SCALE GENOMIC DNA]</scope>
    <source>
        <strain evidence="3">JCM 18326</strain>
    </source>
</reference>
<dbReference type="RefSeq" id="WP_345368710.1">
    <property type="nucleotide sequence ID" value="NZ_BAABJX010000007.1"/>
</dbReference>
<gene>
    <name evidence="2" type="ORF">GCM10023331_03620</name>
</gene>
<keyword evidence="1" id="KW-0472">Membrane</keyword>
<comment type="caution">
    <text evidence="2">The sequence shown here is derived from an EMBL/GenBank/DDBJ whole genome shotgun (WGS) entry which is preliminary data.</text>
</comment>
<evidence type="ECO:0000313" key="3">
    <source>
        <dbReference type="Proteomes" id="UP001500298"/>
    </source>
</evidence>
<keyword evidence="1" id="KW-0812">Transmembrane</keyword>
<evidence type="ECO:0000256" key="1">
    <source>
        <dbReference type="SAM" id="Phobius"/>
    </source>
</evidence>
<dbReference type="EMBL" id="BAABJX010000007">
    <property type="protein sequence ID" value="GAA4822548.1"/>
    <property type="molecule type" value="Genomic_DNA"/>
</dbReference>
<sequence length="107" mass="12180">MPNAIIQFGKSLRYAFYFLVVSGVMGLIYGAFGLTWNPLFVMIAIVGIFVVINFMIATLLVIPNGLLSLFGKGNAVLFRYFRHSLAFVMVFLAYFLFLKIFELKVFF</sequence>
<feature type="transmembrane region" description="Helical" evidence="1">
    <location>
        <begin position="12"/>
        <end position="32"/>
    </location>
</feature>
<keyword evidence="3" id="KW-1185">Reference proteome</keyword>